<name>A0A212RH11_9CHLR</name>
<evidence type="ECO:0000256" key="1">
    <source>
        <dbReference type="ARBA" id="ARBA00003866"/>
    </source>
</evidence>
<reference evidence="14" key="1">
    <citation type="submission" date="2017-06" db="EMBL/GenBank/DDBJ databases">
        <authorList>
            <person name="Varghese N."/>
            <person name="Submissions S."/>
        </authorList>
    </citation>
    <scope>NUCLEOTIDE SEQUENCE [LARGE SCALE GENOMIC DNA]</scope>
    <source>
        <strain evidence="14">JAD2</strain>
    </source>
</reference>
<dbReference type="SMART" id="SM00363">
    <property type="entry name" value="S4"/>
    <property type="match status" value="1"/>
</dbReference>
<dbReference type="PANTHER" id="PTHR11831">
    <property type="entry name" value="30S 40S RIBOSOMAL PROTEIN"/>
    <property type="match status" value="1"/>
</dbReference>
<dbReference type="InterPro" id="IPR036986">
    <property type="entry name" value="S4_RNA-bd_sf"/>
</dbReference>
<evidence type="ECO:0000256" key="6">
    <source>
        <dbReference type="ARBA" id="ARBA00023274"/>
    </source>
</evidence>
<dbReference type="InterPro" id="IPR001912">
    <property type="entry name" value="Ribosomal_uS4_N"/>
</dbReference>
<keyword evidence="14" id="KW-1185">Reference proteome</keyword>
<keyword evidence="6 9" id="KW-0687">Ribonucleoprotein</keyword>
<dbReference type="GO" id="GO:0015935">
    <property type="term" value="C:small ribosomal subunit"/>
    <property type="evidence" value="ECO:0007669"/>
    <property type="project" value="InterPro"/>
</dbReference>
<feature type="domain" description="RNA-binding S4" evidence="11">
    <location>
        <begin position="102"/>
        <end position="162"/>
    </location>
</feature>
<evidence type="ECO:0000313" key="14">
    <source>
        <dbReference type="Proteomes" id="UP000197025"/>
    </source>
</evidence>
<dbReference type="GO" id="GO:0006412">
    <property type="term" value="P:translation"/>
    <property type="evidence" value="ECO:0007669"/>
    <property type="project" value="UniProtKB-UniRule"/>
</dbReference>
<evidence type="ECO:0000256" key="4">
    <source>
        <dbReference type="ARBA" id="ARBA00022884"/>
    </source>
</evidence>
<evidence type="ECO:0000256" key="8">
    <source>
        <dbReference type="ARBA" id="ARBA00035254"/>
    </source>
</evidence>
<dbReference type="CDD" id="cd00165">
    <property type="entry name" value="S4"/>
    <property type="match status" value="1"/>
</dbReference>
<dbReference type="InParanoid" id="A0A212RH11"/>
<evidence type="ECO:0000313" key="13">
    <source>
        <dbReference type="EMBL" id="SNB71659.1"/>
    </source>
</evidence>
<dbReference type="HAMAP" id="MF_01306_B">
    <property type="entry name" value="Ribosomal_uS4_B"/>
    <property type="match status" value="1"/>
</dbReference>
<dbReference type="PROSITE" id="PS50889">
    <property type="entry name" value="S4"/>
    <property type="match status" value="1"/>
</dbReference>
<feature type="domain" description="Small ribosomal subunit protein uS4 N-terminal" evidence="12">
    <location>
        <begin position="3"/>
        <end position="101"/>
    </location>
</feature>
<evidence type="ECO:0000259" key="11">
    <source>
        <dbReference type="SMART" id="SM00363"/>
    </source>
</evidence>
<sequence>MARYIGPVCRLCRREGEKLYLKGERCFTPKCAIERRNYPPGQHGRELQFRRSRPSDYGLQLREKQKLRRIYGVLERQFRRYFEIAQRARGMTGALLLILLERRLDNVVYRLGFASSRAQARQLVRHGHFEVNGRKVDIPSYQVKPGDIIRVRESSREKEYFKALAERLEGHRPPPWLQLNPQDLSGQVLRLPVREEIDTRVQEHLIVEFYSR</sequence>
<dbReference type="Gene3D" id="1.10.1050.10">
    <property type="entry name" value="Ribosomal Protein S4 Delta 41, Chain A, domain 1"/>
    <property type="match status" value="1"/>
</dbReference>
<dbReference type="GO" id="GO:0042274">
    <property type="term" value="P:ribosomal small subunit biogenesis"/>
    <property type="evidence" value="ECO:0007669"/>
    <property type="project" value="TreeGrafter"/>
</dbReference>
<evidence type="ECO:0000256" key="10">
    <source>
        <dbReference type="RuleBase" id="RU003699"/>
    </source>
</evidence>
<dbReference type="PROSITE" id="PS00632">
    <property type="entry name" value="RIBOSOMAL_S4"/>
    <property type="match status" value="1"/>
</dbReference>
<dbReference type="InterPro" id="IPR002942">
    <property type="entry name" value="S4_RNA-bd"/>
</dbReference>
<dbReference type="FunFam" id="1.10.1050.10:FF:000001">
    <property type="entry name" value="30S ribosomal protein S4"/>
    <property type="match status" value="1"/>
</dbReference>
<comment type="subunit">
    <text evidence="7 9">Part of the 30S ribosomal subunit. Contacts protein S5. The interaction surface between S4 and S5 is involved in control of translational fidelity.</text>
</comment>
<dbReference type="GO" id="GO:0003735">
    <property type="term" value="F:structural constituent of ribosome"/>
    <property type="evidence" value="ECO:0007669"/>
    <property type="project" value="InterPro"/>
</dbReference>
<dbReference type="NCBIfam" id="NF003717">
    <property type="entry name" value="PRK05327.1"/>
    <property type="match status" value="1"/>
</dbReference>
<dbReference type="OrthoDB" id="9803672at2"/>
<dbReference type="SMART" id="SM01390">
    <property type="entry name" value="Ribosomal_S4"/>
    <property type="match status" value="1"/>
</dbReference>
<dbReference type="Pfam" id="PF01479">
    <property type="entry name" value="S4"/>
    <property type="match status" value="1"/>
</dbReference>
<dbReference type="InterPro" id="IPR018079">
    <property type="entry name" value="Ribosomal_uS4_CS"/>
</dbReference>
<accession>A0A212RH11</accession>
<dbReference type="InterPro" id="IPR005709">
    <property type="entry name" value="Ribosomal_uS4_bac-type"/>
</dbReference>
<protein>
    <recommendedName>
        <fullName evidence="8 9">Small ribosomal subunit protein uS4</fullName>
    </recommendedName>
</protein>
<evidence type="ECO:0000256" key="5">
    <source>
        <dbReference type="ARBA" id="ARBA00022980"/>
    </source>
</evidence>
<evidence type="ECO:0000256" key="7">
    <source>
        <dbReference type="ARBA" id="ARBA00025813"/>
    </source>
</evidence>
<dbReference type="NCBIfam" id="TIGR01017">
    <property type="entry name" value="rpsD_bact"/>
    <property type="match status" value="1"/>
</dbReference>
<dbReference type="InterPro" id="IPR022801">
    <property type="entry name" value="Ribosomal_uS4"/>
</dbReference>
<dbReference type="Gene3D" id="3.10.290.10">
    <property type="entry name" value="RNA-binding S4 domain"/>
    <property type="match status" value="1"/>
</dbReference>
<dbReference type="FunCoup" id="A0A212RH11">
    <property type="interactions" value="458"/>
</dbReference>
<dbReference type="PANTHER" id="PTHR11831:SF4">
    <property type="entry name" value="SMALL RIBOSOMAL SUBUNIT PROTEIN US4M"/>
    <property type="match status" value="1"/>
</dbReference>
<dbReference type="Pfam" id="PF00163">
    <property type="entry name" value="Ribosomal_S4"/>
    <property type="match status" value="1"/>
</dbReference>
<dbReference type="AlphaFoldDB" id="A0A212RH11"/>
<dbReference type="GO" id="GO:0019843">
    <property type="term" value="F:rRNA binding"/>
    <property type="evidence" value="ECO:0007669"/>
    <property type="project" value="UniProtKB-UniRule"/>
</dbReference>
<comment type="function">
    <text evidence="1 9">One of the primary rRNA binding proteins, it binds directly to 16S rRNA where it nucleates assembly of the body of the 30S subunit.</text>
</comment>
<organism evidence="13 14">
    <name type="scientific">Thermoflexus hugenholtzii JAD2</name>
    <dbReference type="NCBI Taxonomy" id="877466"/>
    <lineage>
        <taxon>Bacteria</taxon>
        <taxon>Bacillati</taxon>
        <taxon>Chloroflexota</taxon>
        <taxon>Thermoflexia</taxon>
        <taxon>Thermoflexales</taxon>
        <taxon>Thermoflexaceae</taxon>
        <taxon>Thermoflexus</taxon>
    </lineage>
</organism>
<proteinExistence type="inferred from homology"/>
<evidence type="ECO:0000256" key="9">
    <source>
        <dbReference type="HAMAP-Rule" id="MF_01306"/>
    </source>
</evidence>
<dbReference type="RefSeq" id="WP_088571994.1">
    <property type="nucleotide sequence ID" value="NZ_FYEK01000054.1"/>
</dbReference>
<keyword evidence="3 9" id="KW-0699">rRNA-binding</keyword>
<keyword evidence="5 9" id="KW-0689">Ribosomal protein</keyword>
<comment type="function">
    <text evidence="9">With S5 and S12 plays an important role in translational accuracy.</text>
</comment>
<evidence type="ECO:0000256" key="3">
    <source>
        <dbReference type="ARBA" id="ARBA00022730"/>
    </source>
</evidence>
<gene>
    <name evidence="9" type="primary">rpsD</name>
    <name evidence="13" type="ORF">SAMN02746019_00014750</name>
</gene>
<keyword evidence="4 9" id="KW-0694">RNA-binding</keyword>
<dbReference type="Proteomes" id="UP000197025">
    <property type="component" value="Unassembled WGS sequence"/>
</dbReference>
<dbReference type="FunFam" id="3.10.290.10:FF:000001">
    <property type="entry name" value="30S ribosomal protein S4"/>
    <property type="match status" value="1"/>
</dbReference>
<evidence type="ECO:0000256" key="2">
    <source>
        <dbReference type="ARBA" id="ARBA00007465"/>
    </source>
</evidence>
<dbReference type="SUPFAM" id="SSF55174">
    <property type="entry name" value="Alpha-L RNA-binding motif"/>
    <property type="match status" value="1"/>
</dbReference>
<comment type="similarity">
    <text evidence="2 9 10">Belongs to the universal ribosomal protein uS4 family.</text>
</comment>
<evidence type="ECO:0000259" key="12">
    <source>
        <dbReference type="SMART" id="SM01390"/>
    </source>
</evidence>
<dbReference type="EMBL" id="FYEK01000054">
    <property type="protein sequence ID" value="SNB71659.1"/>
    <property type="molecule type" value="Genomic_DNA"/>
</dbReference>